<dbReference type="PANTHER" id="PTHR24125:SF5">
    <property type="entry name" value="ANKYRIN REPEAT PROTEIN"/>
    <property type="match status" value="1"/>
</dbReference>
<dbReference type="PANTHER" id="PTHR24125">
    <property type="entry name" value="ANKYRIN REPEAT AND DEATH DOMAIN-CONTAINING PROTEIN"/>
    <property type="match status" value="1"/>
</dbReference>
<evidence type="ECO:0000313" key="1">
    <source>
        <dbReference type="EMBL" id="EFX66680.1"/>
    </source>
</evidence>
<keyword evidence="2" id="KW-1185">Reference proteome</keyword>
<dbReference type="SUPFAM" id="SSF48403">
    <property type="entry name" value="Ankyrin repeat"/>
    <property type="match status" value="1"/>
</dbReference>
<dbReference type="EMBL" id="GL732696">
    <property type="protein sequence ID" value="EFX66680.1"/>
    <property type="molecule type" value="Genomic_DNA"/>
</dbReference>
<accession>E9HNK0</accession>
<dbReference type="HOGENOM" id="CLU_1556835_0_0_1"/>
<dbReference type="PhylomeDB" id="E9HNK0"/>
<evidence type="ECO:0000313" key="2">
    <source>
        <dbReference type="Proteomes" id="UP000000305"/>
    </source>
</evidence>
<reference evidence="1 2" key="1">
    <citation type="journal article" date="2011" name="Science">
        <title>The ecoresponsive genome of Daphnia pulex.</title>
        <authorList>
            <person name="Colbourne J.K."/>
            <person name="Pfrender M.E."/>
            <person name="Gilbert D."/>
            <person name="Thomas W.K."/>
            <person name="Tucker A."/>
            <person name="Oakley T.H."/>
            <person name="Tokishita S."/>
            <person name="Aerts A."/>
            <person name="Arnold G.J."/>
            <person name="Basu M.K."/>
            <person name="Bauer D.J."/>
            <person name="Caceres C.E."/>
            <person name="Carmel L."/>
            <person name="Casola C."/>
            <person name="Choi J.H."/>
            <person name="Detter J.C."/>
            <person name="Dong Q."/>
            <person name="Dusheyko S."/>
            <person name="Eads B.D."/>
            <person name="Frohlich T."/>
            <person name="Geiler-Samerotte K.A."/>
            <person name="Gerlach D."/>
            <person name="Hatcher P."/>
            <person name="Jogdeo S."/>
            <person name="Krijgsveld J."/>
            <person name="Kriventseva E.V."/>
            <person name="Kultz D."/>
            <person name="Laforsch C."/>
            <person name="Lindquist E."/>
            <person name="Lopez J."/>
            <person name="Manak J.R."/>
            <person name="Muller J."/>
            <person name="Pangilinan J."/>
            <person name="Patwardhan R.P."/>
            <person name="Pitluck S."/>
            <person name="Pritham E.J."/>
            <person name="Rechtsteiner A."/>
            <person name="Rho M."/>
            <person name="Rogozin I.B."/>
            <person name="Sakarya O."/>
            <person name="Salamov A."/>
            <person name="Schaack S."/>
            <person name="Shapiro H."/>
            <person name="Shiga Y."/>
            <person name="Skalitzky C."/>
            <person name="Smith Z."/>
            <person name="Souvorov A."/>
            <person name="Sung W."/>
            <person name="Tang Z."/>
            <person name="Tsuchiya D."/>
            <person name="Tu H."/>
            <person name="Vos H."/>
            <person name="Wang M."/>
            <person name="Wolf Y.I."/>
            <person name="Yamagata H."/>
            <person name="Yamada T."/>
            <person name="Ye Y."/>
            <person name="Shaw J.R."/>
            <person name="Andrews J."/>
            <person name="Crease T.J."/>
            <person name="Tang H."/>
            <person name="Lucas S.M."/>
            <person name="Robertson H.M."/>
            <person name="Bork P."/>
            <person name="Koonin E.V."/>
            <person name="Zdobnov E.M."/>
            <person name="Grigoriev I.V."/>
            <person name="Lynch M."/>
            <person name="Boore J.L."/>
        </authorList>
    </citation>
    <scope>NUCLEOTIDE SEQUENCE [LARGE SCALE GENOMIC DNA]</scope>
</reference>
<dbReference type="AlphaFoldDB" id="E9HNK0"/>
<protein>
    <submittedName>
        <fullName evidence="1">Uncharacterized protein</fullName>
    </submittedName>
</protein>
<dbReference type="InterPro" id="IPR052457">
    <property type="entry name" value="Ankyrin-DD_containing_protein"/>
</dbReference>
<dbReference type="KEGG" id="dpx:DAPPUDRAFT_262728"/>
<dbReference type="InParanoid" id="E9HNK0"/>
<sequence length="172" mass="19647">MVDGDKCYRQPIRIEKNENQFHQPSGINAKFIEGRRQDFEDLAGNLTSESLNSVDSQGYTLLEWATVFSTSDWPIDQFLMEKGAEIQTDERLFRRNVFFIALQYLPSSNKSRFLSFDGIDIHGVNQTGDTALHLTLYGEKWNVAEKILKEFPDYDVNTINSLGDTPLHSSSC</sequence>
<organism evidence="1 2">
    <name type="scientific">Daphnia pulex</name>
    <name type="common">Water flea</name>
    <dbReference type="NCBI Taxonomy" id="6669"/>
    <lineage>
        <taxon>Eukaryota</taxon>
        <taxon>Metazoa</taxon>
        <taxon>Ecdysozoa</taxon>
        <taxon>Arthropoda</taxon>
        <taxon>Crustacea</taxon>
        <taxon>Branchiopoda</taxon>
        <taxon>Diplostraca</taxon>
        <taxon>Cladocera</taxon>
        <taxon>Anomopoda</taxon>
        <taxon>Daphniidae</taxon>
        <taxon>Daphnia</taxon>
    </lineage>
</organism>
<proteinExistence type="predicted"/>
<dbReference type="OrthoDB" id="19174at2759"/>
<dbReference type="InterPro" id="IPR036770">
    <property type="entry name" value="Ankyrin_rpt-contain_sf"/>
</dbReference>
<gene>
    <name evidence="1" type="ORF">DAPPUDRAFT_262728</name>
</gene>
<dbReference type="Proteomes" id="UP000000305">
    <property type="component" value="Unassembled WGS sequence"/>
</dbReference>
<dbReference type="Gene3D" id="1.25.40.20">
    <property type="entry name" value="Ankyrin repeat-containing domain"/>
    <property type="match status" value="1"/>
</dbReference>
<name>E9HNK0_DAPPU</name>